<dbReference type="InterPro" id="IPR023186">
    <property type="entry name" value="IUNH"/>
</dbReference>
<reference evidence="4 5" key="1">
    <citation type="journal article" date="2015" name="Nature">
        <title>rRNA introns, odd ribosomes, and small enigmatic genomes across a large radiation of phyla.</title>
        <authorList>
            <person name="Brown C.T."/>
            <person name="Hug L.A."/>
            <person name="Thomas B.C."/>
            <person name="Sharon I."/>
            <person name="Castelle C.J."/>
            <person name="Singh A."/>
            <person name="Wilkins M.J."/>
            <person name="Williams K.H."/>
            <person name="Banfield J.F."/>
        </authorList>
    </citation>
    <scope>NUCLEOTIDE SEQUENCE [LARGE SCALE GENOMIC DNA]</scope>
</reference>
<evidence type="ECO:0000256" key="1">
    <source>
        <dbReference type="ARBA" id="ARBA00022801"/>
    </source>
</evidence>
<dbReference type="GO" id="GO:0008477">
    <property type="term" value="F:purine nucleosidase activity"/>
    <property type="evidence" value="ECO:0007669"/>
    <property type="project" value="TreeGrafter"/>
</dbReference>
<dbReference type="Gene3D" id="3.90.245.10">
    <property type="entry name" value="Ribonucleoside hydrolase-like"/>
    <property type="match status" value="1"/>
</dbReference>
<dbReference type="STRING" id="1618578.UV74_C0012G0009"/>
<dbReference type="PANTHER" id="PTHR12304">
    <property type="entry name" value="INOSINE-URIDINE PREFERRING NUCLEOSIDE HYDROLASE"/>
    <property type="match status" value="1"/>
</dbReference>
<dbReference type="PANTHER" id="PTHR12304:SF4">
    <property type="entry name" value="URIDINE NUCLEOSIDASE"/>
    <property type="match status" value="1"/>
</dbReference>
<dbReference type="SUPFAM" id="SSF53590">
    <property type="entry name" value="Nucleoside hydrolase"/>
    <property type="match status" value="1"/>
</dbReference>
<dbReference type="InterPro" id="IPR001910">
    <property type="entry name" value="Inosine/uridine_hydrolase_dom"/>
</dbReference>
<dbReference type="Proteomes" id="UP000034090">
    <property type="component" value="Unassembled WGS sequence"/>
</dbReference>
<evidence type="ECO:0000313" key="4">
    <source>
        <dbReference type="EMBL" id="KKS97554.1"/>
    </source>
</evidence>
<evidence type="ECO:0000313" key="5">
    <source>
        <dbReference type="Proteomes" id="UP000034090"/>
    </source>
</evidence>
<evidence type="ECO:0000256" key="2">
    <source>
        <dbReference type="ARBA" id="ARBA00023295"/>
    </source>
</evidence>
<keyword evidence="1" id="KW-0378">Hydrolase</keyword>
<sequence length="314" mass="34738">MERNPEHPETLITDPGVDDTLAMYLYKNLFPEYPFHIVATFGNLPAQSSIINALKIRRVLGAQNWTVTQGATEPLVKSRHRLPQTTFHGPDGLWEVPLPGGAGELEASHQSTKGQADRILSLAPLTGVDELVISGYKPQFLTLMGGAFNIDGNVKPLDQEGKVIADSKRFAEYNIAHDADAADRFFRNCRDIGVRVVPIDAVAEILWSQNLIENISASSVGQMFMADILKTWASKYNPEIVKRGLRPYDAVAAFLTLYPDEASWEEKGVEVVTEGVERGRTLFSQSNPHCLVAVSVDEPERVAKAVFDLIFTKF</sequence>
<dbReference type="Pfam" id="PF01156">
    <property type="entry name" value="IU_nuc_hydro"/>
    <property type="match status" value="1"/>
</dbReference>
<feature type="domain" description="Inosine/uridine-preferring nucleoside hydrolase" evidence="3">
    <location>
        <begin position="13"/>
        <end position="299"/>
    </location>
</feature>
<dbReference type="AlphaFoldDB" id="A0A0G1DIN1"/>
<evidence type="ECO:0000259" key="3">
    <source>
        <dbReference type="Pfam" id="PF01156"/>
    </source>
</evidence>
<gene>
    <name evidence="4" type="ORF">UV74_C0012G0009</name>
</gene>
<proteinExistence type="predicted"/>
<dbReference type="GO" id="GO:0005829">
    <property type="term" value="C:cytosol"/>
    <property type="evidence" value="ECO:0007669"/>
    <property type="project" value="TreeGrafter"/>
</dbReference>
<comment type="caution">
    <text evidence="4">The sequence shown here is derived from an EMBL/GenBank/DDBJ whole genome shotgun (WGS) entry which is preliminary data.</text>
</comment>
<accession>A0A0G1DIN1</accession>
<dbReference type="EMBL" id="LCFQ01000012">
    <property type="protein sequence ID" value="KKS97554.1"/>
    <property type="molecule type" value="Genomic_DNA"/>
</dbReference>
<protein>
    <submittedName>
        <fullName evidence="4">Purine nucleosidase</fullName>
    </submittedName>
</protein>
<dbReference type="GO" id="GO:0006152">
    <property type="term" value="P:purine nucleoside catabolic process"/>
    <property type="evidence" value="ECO:0007669"/>
    <property type="project" value="TreeGrafter"/>
</dbReference>
<organism evidence="4 5">
    <name type="scientific">Candidatus Woesebacteria bacterium GW2011_GWB1_43_14</name>
    <dbReference type="NCBI Taxonomy" id="1618578"/>
    <lineage>
        <taxon>Bacteria</taxon>
        <taxon>Candidatus Woeseibacteriota</taxon>
    </lineage>
</organism>
<dbReference type="InterPro" id="IPR036452">
    <property type="entry name" value="Ribo_hydro-like"/>
</dbReference>
<keyword evidence="2" id="KW-0326">Glycosidase</keyword>
<name>A0A0G1DIN1_9BACT</name>